<evidence type="ECO:0000313" key="1">
    <source>
        <dbReference type="EMBL" id="RNA11180.1"/>
    </source>
</evidence>
<evidence type="ECO:0008006" key="3">
    <source>
        <dbReference type="Google" id="ProtNLM"/>
    </source>
</evidence>
<evidence type="ECO:0000313" key="2">
    <source>
        <dbReference type="Proteomes" id="UP000276133"/>
    </source>
</evidence>
<dbReference type="AlphaFoldDB" id="A0A3M7QIK6"/>
<proteinExistence type="predicted"/>
<name>A0A3M7QIK6_BRAPC</name>
<dbReference type="EMBL" id="REGN01006025">
    <property type="protein sequence ID" value="RNA11180.1"/>
    <property type="molecule type" value="Genomic_DNA"/>
</dbReference>
<keyword evidence="2" id="KW-1185">Reference proteome</keyword>
<organism evidence="1 2">
    <name type="scientific">Brachionus plicatilis</name>
    <name type="common">Marine rotifer</name>
    <name type="synonym">Brachionus muelleri</name>
    <dbReference type="NCBI Taxonomy" id="10195"/>
    <lineage>
        <taxon>Eukaryota</taxon>
        <taxon>Metazoa</taxon>
        <taxon>Spiralia</taxon>
        <taxon>Gnathifera</taxon>
        <taxon>Rotifera</taxon>
        <taxon>Eurotatoria</taxon>
        <taxon>Monogononta</taxon>
        <taxon>Pseudotrocha</taxon>
        <taxon>Ploima</taxon>
        <taxon>Brachionidae</taxon>
        <taxon>Brachionus</taxon>
    </lineage>
</organism>
<sequence length="139" mass="16182">MKLPNYDASRAKIKRARSNKAGAGKEFDELSKVEIKEELKVTYRNEKFLWGDSGSDDPERILVFTTKENLKLLDKHRDWFCVGTFDISPTLFPKLYSIHVIINNKEFPVLFAFLPNKNQCPYVKLFNMINGFIKKTAFN</sequence>
<reference evidence="1 2" key="1">
    <citation type="journal article" date="2018" name="Sci. Rep.">
        <title>Genomic signatures of local adaptation to the degree of environmental predictability in rotifers.</title>
        <authorList>
            <person name="Franch-Gras L."/>
            <person name="Hahn C."/>
            <person name="Garcia-Roger E.M."/>
            <person name="Carmona M.J."/>
            <person name="Serra M."/>
            <person name="Gomez A."/>
        </authorList>
    </citation>
    <scope>NUCLEOTIDE SEQUENCE [LARGE SCALE GENOMIC DNA]</scope>
    <source>
        <strain evidence="1">HYR1</strain>
    </source>
</reference>
<comment type="caution">
    <text evidence="1">The sequence shown here is derived from an EMBL/GenBank/DDBJ whole genome shotgun (WGS) entry which is preliminary data.</text>
</comment>
<gene>
    <name evidence="1" type="ORF">BpHYR1_049113</name>
</gene>
<dbReference type="Proteomes" id="UP000276133">
    <property type="component" value="Unassembled WGS sequence"/>
</dbReference>
<protein>
    <recommendedName>
        <fullName evidence="3">MULE transposase domain-containing protein</fullName>
    </recommendedName>
</protein>
<dbReference type="OrthoDB" id="93990at2759"/>
<accession>A0A3M7QIK6</accession>